<evidence type="ECO:0000256" key="1">
    <source>
        <dbReference type="SAM" id="MobiDB-lite"/>
    </source>
</evidence>
<protein>
    <submittedName>
        <fullName evidence="2">Uncharacterized protein</fullName>
    </submittedName>
</protein>
<evidence type="ECO:0000313" key="2">
    <source>
        <dbReference type="EMBL" id="KAK6336358.1"/>
    </source>
</evidence>
<proteinExistence type="predicted"/>
<name>A0AAV9UA77_9PEZI</name>
<dbReference type="EMBL" id="JAVHNQ010000011">
    <property type="protein sequence ID" value="KAK6336358.1"/>
    <property type="molecule type" value="Genomic_DNA"/>
</dbReference>
<sequence length="308" mass="35435">MLQNNRRWLEHRGLTRAPATDVILITTESFVDWFWTATQYAKVPPPSESLDWHLHRIKPAPPNEPSPAPPVASGDPGRSPSPGPAPDQTSPLPPPSPLPITEGPEKDPTENAPENPPVEPPQSSTESELQPLPRHPIRLRFLSQNNPLHRSVVYGVRRVKMWISLESVPEAAASSCGVSIFQLPFQAYQRLTEFSIDGSRKNYIANVIYAKTADMPRGIPELVYKYMDDREPQYIWYGQRMIYDLAWRNYQSDSYLPVRPSREDRCDRKMILREYEALPVDKNARRLSPRSHRQRCEACQRFFDWIDL</sequence>
<evidence type="ECO:0000313" key="3">
    <source>
        <dbReference type="Proteomes" id="UP001375240"/>
    </source>
</evidence>
<feature type="compositionally biased region" description="Pro residues" evidence="1">
    <location>
        <begin position="59"/>
        <end position="70"/>
    </location>
</feature>
<accession>A0AAV9UA77</accession>
<comment type="caution">
    <text evidence="2">The sequence shown here is derived from an EMBL/GenBank/DDBJ whole genome shotgun (WGS) entry which is preliminary data.</text>
</comment>
<reference evidence="2 3" key="1">
    <citation type="submission" date="2019-10" db="EMBL/GenBank/DDBJ databases">
        <authorList>
            <person name="Palmer J.M."/>
        </authorList>
    </citation>
    <scope>NUCLEOTIDE SEQUENCE [LARGE SCALE GENOMIC DNA]</scope>
    <source>
        <strain evidence="2 3">TWF696</strain>
    </source>
</reference>
<organism evidence="2 3">
    <name type="scientific">Orbilia brochopaga</name>
    <dbReference type="NCBI Taxonomy" id="3140254"/>
    <lineage>
        <taxon>Eukaryota</taxon>
        <taxon>Fungi</taxon>
        <taxon>Dikarya</taxon>
        <taxon>Ascomycota</taxon>
        <taxon>Pezizomycotina</taxon>
        <taxon>Orbiliomycetes</taxon>
        <taxon>Orbiliales</taxon>
        <taxon>Orbiliaceae</taxon>
        <taxon>Orbilia</taxon>
    </lineage>
</organism>
<feature type="region of interest" description="Disordered" evidence="1">
    <location>
        <begin position="52"/>
        <end position="130"/>
    </location>
</feature>
<dbReference type="AlphaFoldDB" id="A0AAV9UA77"/>
<keyword evidence="3" id="KW-1185">Reference proteome</keyword>
<dbReference type="Proteomes" id="UP001375240">
    <property type="component" value="Unassembled WGS sequence"/>
</dbReference>
<gene>
    <name evidence="2" type="ORF">TWF696_001919</name>
</gene>
<feature type="compositionally biased region" description="Pro residues" evidence="1">
    <location>
        <begin position="79"/>
        <end position="98"/>
    </location>
</feature>